<dbReference type="InterPro" id="IPR002083">
    <property type="entry name" value="MATH/TRAF_dom"/>
</dbReference>
<dbReference type="SMART" id="SM00225">
    <property type="entry name" value="BTB"/>
    <property type="match status" value="1"/>
</dbReference>
<feature type="domain" description="MATH" evidence="4">
    <location>
        <begin position="8"/>
        <end position="137"/>
    </location>
</feature>
<dbReference type="SUPFAM" id="SSF54695">
    <property type="entry name" value="POZ domain"/>
    <property type="match status" value="1"/>
</dbReference>
<comment type="caution">
    <text evidence="5">The sequence shown here is derived from an EMBL/GenBank/DDBJ whole genome shotgun (WGS) entry which is preliminary data.</text>
</comment>
<dbReference type="Pfam" id="PF24570">
    <property type="entry name" value="BACK_BPM_SPOP"/>
    <property type="match status" value="1"/>
</dbReference>
<reference evidence="5 6" key="1">
    <citation type="submission" date="2022-10" db="EMBL/GenBank/DDBJ databases">
        <title>WGS assembly of Paspalum vaginatum 540-79.</title>
        <authorList>
            <person name="Sun G."/>
            <person name="Wase N."/>
            <person name="Shu S."/>
            <person name="Jenkins J."/>
            <person name="Zhou B."/>
            <person name="Torres-Rodriguez J."/>
            <person name="Chen C."/>
            <person name="Sandor L."/>
            <person name="Plott C."/>
            <person name="Yoshinga Y."/>
            <person name="Daum C."/>
            <person name="Qi P."/>
            <person name="Barry K."/>
            <person name="Lipzen A."/>
            <person name="Berry L."/>
            <person name="Pedersen C."/>
            <person name="Gottilla T."/>
            <person name="Foltz A."/>
            <person name="Yu H."/>
            <person name="O'Malley R."/>
            <person name="Zhang C."/>
            <person name="Devos K."/>
            <person name="Sigmon B."/>
            <person name="Yu B."/>
            <person name="Obata T."/>
            <person name="Schmutz J."/>
            <person name="Schnable J."/>
        </authorList>
    </citation>
    <scope>NUCLEOTIDE SEQUENCE [LARGE SCALE GENOMIC DNA]</scope>
    <source>
        <strain evidence="6">cv. 540-79</strain>
    </source>
</reference>
<dbReference type="Gene3D" id="2.60.210.10">
    <property type="entry name" value="Apoptosis, Tumor Necrosis Factor Receptor Associated Protein 2, Chain A"/>
    <property type="match status" value="1"/>
</dbReference>
<dbReference type="InterPro" id="IPR000210">
    <property type="entry name" value="BTB/POZ_dom"/>
</dbReference>
<protein>
    <recommendedName>
        <fullName evidence="7">BTB domain-containing protein</fullName>
    </recommendedName>
</protein>
<dbReference type="InterPro" id="IPR008974">
    <property type="entry name" value="TRAF-like"/>
</dbReference>
<dbReference type="PROSITE" id="PS50144">
    <property type="entry name" value="MATH"/>
    <property type="match status" value="1"/>
</dbReference>
<dbReference type="Gene3D" id="3.30.710.10">
    <property type="entry name" value="Potassium Channel Kv1.1, Chain A"/>
    <property type="match status" value="1"/>
</dbReference>
<sequence>MPAAGGAVTRYLLHIDRSSSSDEMIEIPSFNAGDCYWRISCYPRGCPRLSTSTDRMSINLTLDGRVTKPIKAQVKVMITLLDQDGEPVPGYSVCTDIRDYSKVGDSYGYDDFLIHKEILESANCFTVACDVFVYRESPLSDDLRQELMDADADDVVLFQVGGETFGAHRCVLAARSPLLEAELYKGTTAGASCTQIDNMLPLVFANLLCFVYTDFLPYMAGVEEPMMAEHLLAAADRFGMEELKLVCEEKLFRELNHDTAAKILELAVRHRSSFLREACIGFLQDAPCLEAAMAMDDGLCEHVAKFYPVLLKNMWIYEEDDELAMCL</sequence>
<dbReference type="InterPro" id="IPR045005">
    <property type="entry name" value="BPM1-6"/>
</dbReference>
<evidence type="ECO:0000313" key="5">
    <source>
        <dbReference type="EMBL" id="KAJ1255546.1"/>
    </source>
</evidence>
<dbReference type="CDD" id="cd00121">
    <property type="entry name" value="MATH"/>
    <property type="match status" value="1"/>
</dbReference>
<name>A0A9W7XAU2_9POAL</name>
<accession>A0A9W7XAU2</accession>
<proteinExistence type="inferred from homology"/>
<evidence type="ECO:0000259" key="3">
    <source>
        <dbReference type="PROSITE" id="PS50097"/>
    </source>
</evidence>
<keyword evidence="6" id="KW-1185">Reference proteome</keyword>
<dbReference type="Pfam" id="PF00651">
    <property type="entry name" value="BTB"/>
    <property type="match status" value="1"/>
</dbReference>
<dbReference type="PANTHER" id="PTHR26379:SF422">
    <property type="entry name" value="BTB DOMAIN-CONTAINING PROTEIN"/>
    <property type="match status" value="1"/>
</dbReference>
<evidence type="ECO:0000259" key="4">
    <source>
        <dbReference type="PROSITE" id="PS50144"/>
    </source>
</evidence>
<comment type="pathway">
    <text evidence="1">Protein modification; protein ubiquitination.</text>
</comment>
<dbReference type="InterPro" id="IPR056423">
    <property type="entry name" value="BACK_BPM_SPOP"/>
</dbReference>
<dbReference type="SUPFAM" id="SSF49599">
    <property type="entry name" value="TRAF domain-like"/>
    <property type="match status" value="1"/>
</dbReference>
<evidence type="ECO:0000256" key="2">
    <source>
        <dbReference type="ARBA" id="ARBA00010846"/>
    </source>
</evidence>
<gene>
    <name evidence="5" type="ORF">BS78_K189200</name>
</gene>
<comment type="similarity">
    <text evidence="2">Belongs to the Tdpoz family.</text>
</comment>
<organism evidence="5 6">
    <name type="scientific">Paspalum vaginatum</name>
    <name type="common">seashore paspalum</name>
    <dbReference type="NCBI Taxonomy" id="158149"/>
    <lineage>
        <taxon>Eukaryota</taxon>
        <taxon>Viridiplantae</taxon>
        <taxon>Streptophyta</taxon>
        <taxon>Embryophyta</taxon>
        <taxon>Tracheophyta</taxon>
        <taxon>Spermatophyta</taxon>
        <taxon>Magnoliopsida</taxon>
        <taxon>Liliopsida</taxon>
        <taxon>Poales</taxon>
        <taxon>Poaceae</taxon>
        <taxon>PACMAD clade</taxon>
        <taxon>Panicoideae</taxon>
        <taxon>Andropogonodae</taxon>
        <taxon>Paspaleae</taxon>
        <taxon>Paspalinae</taxon>
        <taxon>Paspalum</taxon>
    </lineage>
</organism>
<evidence type="ECO:0000313" key="6">
    <source>
        <dbReference type="Proteomes" id="UP001164776"/>
    </source>
</evidence>
<dbReference type="OrthoDB" id="680218at2759"/>
<dbReference type="Pfam" id="PF22486">
    <property type="entry name" value="MATH_2"/>
    <property type="match status" value="1"/>
</dbReference>
<dbReference type="EMBL" id="MU629675">
    <property type="protein sequence ID" value="KAJ1255546.1"/>
    <property type="molecule type" value="Genomic_DNA"/>
</dbReference>
<dbReference type="InterPro" id="IPR011333">
    <property type="entry name" value="SKP1/BTB/POZ_sf"/>
</dbReference>
<dbReference type="AlphaFoldDB" id="A0A9W7XAU2"/>
<dbReference type="PROSITE" id="PS50097">
    <property type="entry name" value="BTB"/>
    <property type="match status" value="1"/>
</dbReference>
<dbReference type="PANTHER" id="PTHR26379">
    <property type="entry name" value="BTB/POZ AND MATH DOMAIN-CONTAINING PROTEIN 1"/>
    <property type="match status" value="1"/>
</dbReference>
<evidence type="ECO:0000256" key="1">
    <source>
        <dbReference type="ARBA" id="ARBA00004906"/>
    </source>
</evidence>
<dbReference type="Proteomes" id="UP001164776">
    <property type="component" value="Unassembled WGS sequence"/>
</dbReference>
<dbReference type="Gene3D" id="6.10.250.3030">
    <property type="match status" value="1"/>
</dbReference>
<evidence type="ECO:0008006" key="7">
    <source>
        <dbReference type="Google" id="ProtNLM"/>
    </source>
</evidence>
<feature type="domain" description="BTB" evidence="3">
    <location>
        <begin position="153"/>
        <end position="220"/>
    </location>
</feature>
<dbReference type="GO" id="GO:0016567">
    <property type="term" value="P:protein ubiquitination"/>
    <property type="evidence" value="ECO:0007669"/>
    <property type="project" value="InterPro"/>
</dbReference>